<gene>
    <name evidence="1" type="ORF">AVEN_275237_1</name>
</gene>
<name>A0A4Y2JLW5_ARAVE</name>
<proteinExistence type="predicted"/>
<reference evidence="1 2" key="1">
    <citation type="journal article" date="2019" name="Sci. Rep.">
        <title>Orb-weaving spider Araneus ventricosus genome elucidates the spidroin gene catalogue.</title>
        <authorList>
            <person name="Kono N."/>
            <person name="Nakamura H."/>
            <person name="Ohtoshi R."/>
            <person name="Moran D.A.P."/>
            <person name="Shinohara A."/>
            <person name="Yoshida Y."/>
            <person name="Fujiwara M."/>
            <person name="Mori M."/>
            <person name="Tomita M."/>
            <person name="Arakawa K."/>
        </authorList>
    </citation>
    <scope>NUCLEOTIDE SEQUENCE [LARGE SCALE GENOMIC DNA]</scope>
</reference>
<dbReference type="PANTHER" id="PTHR46585">
    <property type="entry name" value="INTEGRASE CORE DOMAIN CONTAINING PROTEIN"/>
    <property type="match status" value="1"/>
</dbReference>
<comment type="caution">
    <text evidence="1">The sequence shown here is derived from an EMBL/GenBank/DDBJ whole genome shotgun (WGS) entry which is preliminary data.</text>
</comment>
<sequence>MVEHSLEKFYKNPDHPAGFTGLNALGRVVGNRIKTKDIKKWLETKESYTLQKSARRNFKRNRVIVEGIDEQFQDDLLDMQFLKGRWEVGLAEIIYPHTWYNVTETNNAFGFDLGDGKLITRKIPPGSYETVPDILKAMMLPSHEGKISFKFNANNKRVKIKTEKKSKVLLIEGLCDLLGFHPHVVEGVEESSFVADPQAAFPVFYVYSDIVQPVVVGHVEAPLLRVVRISGKDGDVVNAHYDRPHYVPVIRQSFQTIEIELRLNSGALVPFERGKVIIVLHFRMQQIL</sequence>
<dbReference type="AlphaFoldDB" id="A0A4Y2JLW5"/>
<dbReference type="PANTHER" id="PTHR46585:SF1">
    <property type="entry name" value="CHROMO DOMAIN-CONTAINING PROTEIN"/>
    <property type="match status" value="1"/>
</dbReference>
<dbReference type="Proteomes" id="UP000499080">
    <property type="component" value="Unassembled WGS sequence"/>
</dbReference>
<dbReference type="EMBL" id="BGPR01003663">
    <property type="protein sequence ID" value="GBM90954.1"/>
    <property type="molecule type" value="Genomic_DNA"/>
</dbReference>
<organism evidence="1 2">
    <name type="scientific">Araneus ventricosus</name>
    <name type="common">Orbweaver spider</name>
    <name type="synonym">Epeira ventricosa</name>
    <dbReference type="NCBI Taxonomy" id="182803"/>
    <lineage>
        <taxon>Eukaryota</taxon>
        <taxon>Metazoa</taxon>
        <taxon>Ecdysozoa</taxon>
        <taxon>Arthropoda</taxon>
        <taxon>Chelicerata</taxon>
        <taxon>Arachnida</taxon>
        <taxon>Araneae</taxon>
        <taxon>Araneomorphae</taxon>
        <taxon>Entelegynae</taxon>
        <taxon>Araneoidea</taxon>
        <taxon>Araneidae</taxon>
        <taxon>Araneus</taxon>
    </lineage>
</organism>
<evidence type="ECO:0000313" key="1">
    <source>
        <dbReference type="EMBL" id="GBM90954.1"/>
    </source>
</evidence>
<accession>A0A4Y2JLW5</accession>
<protein>
    <submittedName>
        <fullName evidence="1">Uncharacterized protein</fullName>
    </submittedName>
</protein>
<evidence type="ECO:0000313" key="2">
    <source>
        <dbReference type="Proteomes" id="UP000499080"/>
    </source>
</evidence>
<keyword evidence="2" id="KW-1185">Reference proteome</keyword>